<dbReference type="Proteomes" id="UP001596298">
    <property type="component" value="Unassembled WGS sequence"/>
</dbReference>
<keyword evidence="2 5" id="KW-0238">DNA-binding</keyword>
<feature type="domain" description="HTH lacI-type" evidence="4">
    <location>
        <begin position="15"/>
        <end position="70"/>
    </location>
</feature>
<accession>A0ABW2AAD8</accession>
<dbReference type="PANTHER" id="PTHR30146">
    <property type="entry name" value="LACI-RELATED TRANSCRIPTIONAL REPRESSOR"/>
    <property type="match status" value="1"/>
</dbReference>
<evidence type="ECO:0000313" key="6">
    <source>
        <dbReference type="Proteomes" id="UP001596298"/>
    </source>
</evidence>
<protein>
    <submittedName>
        <fullName evidence="5">LacI family DNA-binding transcriptional regulator</fullName>
    </submittedName>
</protein>
<dbReference type="SUPFAM" id="SSF47413">
    <property type="entry name" value="lambda repressor-like DNA-binding domains"/>
    <property type="match status" value="1"/>
</dbReference>
<dbReference type="Pfam" id="PF13377">
    <property type="entry name" value="Peripla_BP_3"/>
    <property type="match status" value="1"/>
</dbReference>
<proteinExistence type="predicted"/>
<organism evidence="5 6">
    <name type="scientific">Flexivirga alba</name>
    <dbReference type="NCBI Taxonomy" id="702742"/>
    <lineage>
        <taxon>Bacteria</taxon>
        <taxon>Bacillati</taxon>
        <taxon>Actinomycetota</taxon>
        <taxon>Actinomycetes</taxon>
        <taxon>Micrococcales</taxon>
        <taxon>Dermacoccaceae</taxon>
        <taxon>Flexivirga</taxon>
    </lineage>
</organism>
<comment type="caution">
    <text evidence="5">The sequence shown here is derived from an EMBL/GenBank/DDBJ whole genome shotgun (WGS) entry which is preliminary data.</text>
</comment>
<dbReference type="RefSeq" id="WP_382397332.1">
    <property type="nucleotide sequence ID" value="NZ_JBHSWH010000001.1"/>
</dbReference>
<gene>
    <name evidence="5" type="ORF">ACFQDH_00125</name>
</gene>
<dbReference type="CDD" id="cd06279">
    <property type="entry name" value="PBP1_LacI-like"/>
    <property type="match status" value="1"/>
</dbReference>
<evidence type="ECO:0000313" key="5">
    <source>
        <dbReference type="EMBL" id="MFC6703727.1"/>
    </source>
</evidence>
<dbReference type="SMART" id="SM00354">
    <property type="entry name" value="HTH_LACI"/>
    <property type="match status" value="1"/>
</dbReference>
<evidence type="ECO:0000256" key="1">
    <source>
        <dbReference type="ARBA" id="ARBA00023015"/>
    </source>
</evidence>
<dbReference type="GO" id="GO:0003677">
    <property type="term" value="F:DNA binding"/>
    <property type="evidence" value="ECO:0007669"/>
    <property type="project" value="UniProtKB-KW"/>
</dbReference>
<keyword evidence="3" id="KW-0804">Transcription</keyword>
<dbReference type="Gene3D" id="3.40.50.2300">
    <property type="match status" value="2"/>
</dbReference>
<evidence type="ECO:0000256" key="2">
    <source>
        <dbReference type="ARBA" id="ARBA00023125"/>
    </source>
</evidence>
<reference evidence="6" key="1">
    <citation type="journal article" date="2019" name="Int. J. Syst. Evol. Microbiol.">
        <title>The Global Catalogue of Microorganisms (GCM) 10K type strain sequencing project: providing services to taxonomists for standard genome sequencing and annotation.</title>
        <authorList>
            <consortium name="The Broad Institute Genomics Platform"/>
            <consortium name="The Broad Institute Genome Sequencing Center for Infectious Disease"/>
            <person name="Wu L."/>
            <person name="Ma J."/>
        </authorList>
    </citation>
    <scope>NUCLEOTIDE SEQUENCE [LARGE SCALE GENOMIC DNA]</scope>
    <source>
        <strain evidence="6">CCUG 58127</strain>
    </source>
</reference>
<dbReference type="InterPro" id="IPR046335">
    <property type="entry name" value="LacI/GalR-like_sensor"/>
</dbReference>
<sequence>MPVGGQVENVPAGRVTLRDVAHRAGVAMSTASLVFSGNKPVATDTAERVRAAAAELGYGGPDPMASSLRHGRSGVIAAVVERRILHAFRDPYVVSVLDGLSQVVGEMGCGLLLLPDTAEGYGDSGPQVSRVAADAAVFMLCGDENNVLAREFGARGVPIVGTGAPEGADVQVTADERAASRELAQLLHDLGHRRVGHVMMPLQWGGTTGRRTIAQVRASHFPDTRERAFGVRDVFTAATLVEAEEPDFDSGYAAAKLLLDSHRPPTAIIAQSDLLAAGAVQCAVDRGLRVPEDLSVTGYDGVSLPWFPRTLTTIDQHPIEKGRAVGEVVRALLAGEEVSDVTVPVTLRLGDTTGPVPRP</sequence>
<dbReference type="EMBL" id="JBHSWH010000001">
    <property type="protein sequence ID" value="MFC6703727.1"/>
    <property type="molecule type" value="Genomic_DNA"/>
</dbReference>
<keyword evidence="1" id="KW-0805">Transcription regulation</keyword>
<dbReference type="Gene3D" id="1.10.260.40">
    <property type="entry name" value="lambda repressor-like DNA-binding domains"/>
    <property type="match status" value="1"/>
</dbReference>
<dbReference type="Pfam" id="PF00356">
    <property type="entry name" value="LacI"/>
    <property type="match status" value="1"/>
</dbReference>
<dbReference type="SUPFAM" id="SSF53822">
    <property type="entry name" value="Periplasmic binding protein-like I"/>
    <property type="match status" value="1"/>
</dbReference>
<evidence type="ECO:0000256" key="3">
    <source>
        <dbReference type="ARBA" id="ARBA00023163"/>
    </source>
</evidence>
<dbReference type="PANTHER" id="PTHR30146:SF138">
    <property type="entry name" value="TRANSCRIPTIONAL REGULATORY PROTEIN"/>
    <property type="match status" value="1"/>
</dbReference>
<keyword evidence="6" id="KW-1185">Reference proteome</keyword>
<dbReference type="PROSITE" id="PS50932">
    <property type="entry name" value="HTH_LACI_2"/>
    <property type="match status" value="1"/>
</dbReference>
<evidence type="ECO:0000259" key="4">
    <source>
        <dbReference type="PROSITE" id="PS50932"/>
    </source>
</evidence>
<dbReference type="InterPro" id="IPR028082">
    <property type="entry name" value="Peripla_BP_I"/>
</dbReference>
<name>A0ABW2AAD8_9MICO</name>
<dbReference type="InterPro" id="IPR010982">
    <property type="entry name" value="Lambda_DNA-bd_dom_sf"/>
</dbReference>
<dbReference type="InterPro" id="IPR000843">
    <property type="entry name" value="HTH_LacI"/>
</dbReference>